<dbReference type="GO" id="GO:0046872">
    <property type="term" value="F:metal ion binding"/>
    <property type="evidence" value="ECO:0007669"/>
    <property type="project" value="UniProtKB-UniRule"/>
</dbReference>
<accession>A0A1J4U9L2</accession>
<evidence type="ECO:0000256" key="1">
    <source>
        <dbReference type="ARBA" id="ARBA00022722"/>
    </source>
</evidence>
<gene>
    <name evidence="10" type="primary">cas1</name>
    <name evidence="12" type="ORF">AUJ23_01055</name>
</gene>
<evidence type="ECO:0000256" key="11">
    <source>
        <dbReference type="SAM" id="Phobius"/>
    </source>
</evidence>
<keyword evidence="11" id="KW-1133">Transmembrane helix</keyword>
<keyword evidence="2 10" id="KW-0479">Metal-binding</keyword>
<evidence type="ECO:0000313" key="12">
    <source>
        <dbReference type="EMBL" id="OIO19979.1"/>
    </source>
</evidence>
<sequence length="429" mass="51193">MSLPDFREKQILFIRAEKELENRLQFKNDNLTFVKDGKIINQLSCYKIFVVFIIGDFTISTPLIRNCNKYGISIFLLKNNFEVYASMNSESAGNFLLREKQYIKSKQDSLELAKHIVKNKIFNQFALLREVKKIKDGRLNLKSIFAKIDEAKDCNSLLGLEGNISKIFFKKYFSELNWYKRMPRTKVDEINILLDIGYTFLFNFVDSLLLLYGFDTYKGVYHTLFFQRKSLSCDIMEPFRSIIDRQIIKSFNLKQIDLADFKKTKDGSYFLSYDKQNKYLRFFSEAIWYKRMPRTKVDEINILLDIGYTFLFNFVDSLLLLYGFDTYKGVYHTLFFQRKSLSCDIMEPFRSIIDRQIIKSFNLKQIDLADFKKTKDGSYFLSYDKQNKYLRFFSEAIMEQKEEIFVFVREYYYFIMKDGGVDFPVFKIK</sequence>
<dbReference type="Pfam" id="PF01867">
    <property type="entry name" value="Cas_Cas1"/>
    <property type="match status" value="2"/>
</dbReference>
<comment type="function">
    <text evidence="10">CRISPR (clustered regularly interspaced short palindromic repeat), is an adaptive immune system that provides protection against mobile genetic elements (viruses, transposable elements and conjugative plasmids). CRISPR clusters contain spacers, sequences complementary to antecedent mobile elements, and target invading nucleic acids. CRISPR clusters are transcribed and processed into CRISPR RNA (crRNA). Acts as a dsDNA endonuclease. Involved in the integration of spacer DNA into the CRISPR cassette.</text>
</comment>
<dbReference type="GO" id="GO:0051607">
    <property type="term" value="P:defense response to virus"/>
    <property type="evidence" value="ECO:0007669"/>
    <property type="project" value="UniProtKB-UniRule"/>
</dbReference>
<evidence type="ECO:0000256" key="6">
    <source>
        <dbReference type="ARBA" id="ARBA00023118"/>
    </source>
</evidence>
<dbReference type="EMBL" id="MNVC01000013">
    <property type="protein sequence ID" value="OIO19979.1"/>
    <property type="molecule type" value="Genomic_DNA"/>
</dbReference>
<proteinExistence type="inferred from homology"/>
<keyword evidence="1 10" id="KW-0540">Nuclease</keyword>
<keyword evidence="11" id="KW-0812">Transmembrane</keyword>
<dbReference type="AlphaFoldDB" id="A0A1J4U9L2"/>
<keyword evidence="8 10" id="KW-0464">Manganese</keyword>
<organism evidence="12 13">
    <name type="scientific">Candidatus Magasanikbacteria bacterium CG1_02_32_51</name>
    <dbReference type="NCBI Taxonomy" id="1805238"/>
    <lineage>
        <taxon>Bacteria</taxon>
        <taxon>Candidatus Magasanikiibacteriota</taxon>
    </lineage>
</organism>
<keyword evidence="5 10" id="KW-0460">Magnesium</keyword>
<dbReference type="Gene3D" id="3.100.10.20">
    <property type="entry name" value="CRISPR-associated endonuclease Cas1, N-terminal domain"/>
    <property type="match status" value="1"/>
</dbReference>
<feature type="binding site" evidence="10">
    <location>
        <position position="237"/>
    </location>
    <ligand>
        <name>Mn(2+)</name>
        <dbReference type="ChEBI" id="CHEBI:29035"/>
    </ligand>
</feature>
<reference evidence="12 13" key="1">
    <citation type="journal article" date="2016" name="Environ. Microbiol.">
        <title>Genomic resolution of a cold subsurface aquifer community provides metabolic insights for novel microbes adapted to high CO concentrations.</title>
        <authorList>
            <person name="Probst A.J."/>
            <person name="Castelle C.J."/>
            <person name="Singh A."/>
            <person name="Brown C.T."/>
            <person name="Anantharaman K."/>
            <person name="Sharon I."/>
            <person name="Hug L.A."/>
            <person name="Burstein D."/>
            <person name="Emerson J.B."/>
            <person name="Thomas B.C."/>
            <person name="Banfield J.F."/>
        </authorList>
    </citation>
    <scope>NUCLEOTIDE SEQUENCE [LARGE SCALE GENOMIC DNA]</scope>
    <source>
        <strain evidence="12">CG1_02_32_51</strain>
    </source>
</reference>
<dbReference type="GO" id="GO:0003677">
    <property type="term" value="F:DNA binding"/>
    <property type="evidence" value="ECO:0007669"/>
    <property type="project" value="UniProtKB-KW"/>
</dbReference>
<feature type="binding site" evidence="10">
    <location>
        <position position="161"/>
    </location>
    <ligand>
        <name>Mn(2+)</name>
        <dbReference type="ChEBI" id="CHEBI:29035"/>
    </ligand>
</feature>
<dbReference type="InterPro" id="IPR042206">
    <property type="entry name" value="CRISPR-assoc_Cas1_C"/>
</dbReference>
<dbReference type="PANTHER" id="PTHR34353">
    <property type="entry name" value="CRISPR-ASSOCIATED ENDONUCLEASE CAS1 1"/>
    <property type="match status" value="1"/>
</dbReference>
<protein>
    <recommendedName>
        <fullName evidence="10">CRISPR-associated endonuclease Cas1</fullName>
        <ecNumber evidence="10">3.1.-.-</ecNumber>
    </recommendedName>
</protein>
<dbReference type="GO" id="GO:0004519">
    <property type="term" value="F:endonuclease activity"/>
    <property type="evidence" value="ECO:0007669"/>
    <property type="project" value="UniProtKB-UniRule"/>
</dbReference>
<comment type="cofactor">
    <cofactor evidence="10">
        <name>Mg(2+)</name>
        <dbReference type="ChEBI" id="CHEBI:18420"/>
    </cofactor>
    <cofactor evidence="10">
        <name>Mn(2+)</name>
        <dbReference type="ChEBI" id="CHEBI:29035"/>
    </cofactor>
</comment>
<comment type="subunit">
    <text evidence="9 10">Homodimer, forms a heterotetramer with a Cas2 homodimer.</text>
</comment>
<dbReference type="InterPro" id="IPR002729">
    <property type="entry name" value="CRISPR-assoc_Cas1"/>
</dbReference>
<keyword evidence="6 10" id="KW-0051">Antiviral defense</keyword>
<keyword evidence="7 10" id="KW-0238">DNA-binding</keyword>
<dbReference type="GO" id="GO:0043571">
    <property type="term" value="P:maintenance of CRISPR repeat elements"/>
    <property type="evidence" value="ECO:0007669"/>
    <property type="project" value="UniProtKB-UniRule"/>
</dbReference>
<feature type="transmembrane region" description="Helical" evidence="11">
    <location>
        <begin position="302"/>
        <end position="324"/>
    </location>
</feature>
<keyword evidence="11" id="KW-0472">Membrane</keyword>
<name>A0A1J4U9L2_9BACT</name>
<evidence type="ECO:0000256" key="8">
    <source>
        <dbReference type="ARBA" id="ARBA00023211"/>
    </source>
</evidence>
<dbReference type="CDD" id="cd09634">
    <property type="entry name" value="Cas1_I-II-III"/>
    <property type="match status" value="1"/>
</dbReference>
<evidence type="ECO:0000256" key="5">
    <source>
        <dbReference type="ARBA" id="ARBA00022842"/>
    </source>
</evidence>
<feature type="transmembrane region" description="Helical" evidence="11">
    <location>
        <begin position="190"/>
        <end position="214"/>
    </location>
</feature>
<keyword evidence="3 10" id="KW-0255">Endonuclease</keyword>
<evidence type="ECO:0000313" key="13">
    <source>
        <dbReference type="Proteomes" id="UP000181941"/>
    </source>
</evidence>
<dbReference type="NCBIfam" id="TIGR00287">
    <property type="entry name" value="cas1"/>
    <property type="match status" value="1"/>
</dbReference>
<evidence type="ECO:0000256" key="7">
    <source>
        <dbReference type="ARBA" id="ARBA00023125"/>
    </source>
</evidence>
<dbReference type="EC" id="3.1.-.-" evidence="10"/>
<dbReference type="HAMAP" id="MF_01470">
    <property type="entry name" value="Cas1"/>
    <property type="match status" value="1"/>
</dbReference>
<dbReference type="GO" id="GO:0016787">
    <property type="term" value="F:hydrolase activity"/>
    <property type="evidence" value="ECO:0007669"/>
    <property type="project" value="UniProtKB-KW"/>
</dbReference>
<dbReference type="InterPro" id="IPR042211">
    <property type="entry name" value="CRISPR-assoc_Cas1_N"/>
</dbReference>
<evidence type="ECO:0000256" key="3">
    <source>
        <dbReference type="ARBA" id="ARBA00022759"/>
    </source>
</evidence>
<dbReference type="PANTHER" id="PTHR34353:SF2">
    <property type="entry name" value="CRISPR-ASSOCIATED ENDONUCLEASE CAS1 1"/>
    <property type="match status" value="1"/>
</dbReference>
<evidence type="ECO:0000256" key="4">
    <source>
        <dbReference type="ARBA" id="ARBA00022801"/>
    </source>
</evidence>
<dbReference type="Gene3D" id="1.20.120.920">
    <property type="entry name" value="CRISPR-associated endonuclease Cas1, C-terminal domain"/>
    <property type="match status" value="2"/>
</dbReference>
<dbReference type="Proteomes" id="UP000181941">
    <property type="component" value="Unassembled WGS sequence"/>
</dbReference>
<feature type="binding site" evidence="10">
    <location>
        <position position="222"/>
    </location>
    <ligand>
        <name>Mn(2+)</name>
        <dbReference type="ChEBI" id="CHEBI:29035"/>
    </ligand>
</feature>
<dbReference type="STRING" id="1805238.AUJ23_01055"/>
<evidence type="ECO:0000256" key="2">
    <source>
        <dbReference type="ARBA" id="ARBA00022723"/>
    </source>
</evidence>
<evidence type="ECO:0000256" key="10">
    <source>
        <dbReference type="HAMAP-Rule" id="MF_01470"/>
    </source>
</evidence>
<keyword evidence="4 10" id="KW-0378">Hydrolase</keyword>
<comment type="caution">
    <text evidence="12">The sequence shown here is derived from an EMBL/GenBank/DDBJ whole genome shotgun (WGS) entry which is preliminary data.</text>
</comment>
<dbReference type="InterPro" id="IPR050646">
    <property type="entry name" value="Cas1"/>
</dbReference>
<comment type="similarity">
    <text evidence="10">Belongs to the CRISPR-associated endonuclease Cas1 family.</text>
</comment>
<evidence type="ECO:0000256" key="9">
    <source>
        <dbReference type="ARBA" id="ARBA00038592"/>
    </source>
</evidence>